<protein>
    <submittedName>
        <fullName evidence="1">26400_t:CDS:1</fullName>
    </submittedName>
</protein>
<organism evidence="1 2">
    <name type="scientific">Racocetra persica</name>
    <dbReference type="NCBI Taxonomy" id="160502"/>
    <lineage>
        <taxon>Eukaryota</taxon>
        <taxon>Fungi</taxon>
        <taxon>Fungi incertae sedis</taxon>
        <taxon>Mucoromycota</taxon>
        <taxon>Glomeromycotina</taxon>
        <taxon>Glomeromycetes</taxon>
        <taxon>Diversisporales</taxon>
        <taxon>Gigasporaceae</taxon>
        <taxon>Racocetra</taxon>
    </lineage>
</organism>
<comment type="caution">
    <text evidence="1">The sequence shown here is derived from an EMBL/GenBank/DDBJ whole genome shotgun (WGS) entry which is preliminary data.</text>
</comment>
<reference evidence="1" key="1">
    <citation type="submission" date="2021-06" db="EMBL/GenBank/DDBJ databases">
        <authorList>
            <person name="Kallberg Y."/>
            <person name="Tangrot J."/>
            <person name="Rosling A."/>
        </authorList>
    </citation>
    <scope>NUCLEOTIDE SEQUENCE</scope>
    <source>
        <strain evidence="1">MA461A</strain>
    </source>
</reference>
<sequence>LHDKKSRRTAPGKSCLRTRFRLQSLPAMSQKARGTSSCPREKLVGGL</sequence>
<name>A0ACA9SUX1_9GLOM</name>
<evidence type="ECO:0000313" key="1">
    <source>
        <dbReference type="EMBL" id="CAG8849419.1"/>
    </source>
</evidence>
<gene>
    <name evidence="1" type="ORF">RPERSI_LOCUS35582</name>
</gene>
<proteinExistence type="predicted"/>
<feature type="non-terminal residue" evidence="1">
    <location>
        <position position="1"/>
    </location>
</feature>
<dbReference type="EMBL" id="CAJVQC010165421">
    <property type="protein sequence ID" value="CAG8849419.1"/>
    <property type="molecule type" value="Genomic_DNA"/>
</dbReference>
<evidence type="ECO:0000313" key="2">
    <source>
        <dbReference type="Proteomes" id="UP000789920"/>
    </source>
</evidence>
<accession>A0ACA9SUX1</accession>
<keyword evidence="2" id="KW-1185">Reference proteome</keyword>
<dbReference type="Proteomes" id="UP000789920">
    <property type="component" value="Unassembled WGS sequence"/>
</dbReference>